<feature type="compositionally biased region" description="Pro residues" evidence="1">
    <location>
        <begin position="62"/>
        <end position="75"/>
    </location>
</feature>
<name>A0AAQ3TRS9_PASNO</name>
<feature type="compositionally biased region" description="Low complexity" evidence="1">
    <location>
        <begin position="13"/>
        <end position="46"/>
    </location>
</feature>
<dbReference type="Proteomes" id="UP001341281">
    <property type="component" value="Chromosome 05"/>
</dbReference>
<protein>
    <submittedName>
        <fullName evidence="2">Uncharacterized protein</fullName>
    </submittedName>
</protein>
<feature type="region of interest" description="Disordered" evidence="1">
    <location>
        <begin position="1"/>
        <end position="155"/>
    </location>
</feature>
<dbReference type="EMBL" id="CP144749">
    <property type="protein sequence ID" value="WVZ78303.1"/>
    <property type="molecule type" value="Genomic_DNA"/>
</dbReference>
<proteinExistence type="predicted"/>
<feature type="compositionally biased region" description="Low complexity" evidence="1">
    <location>
        <begin position="88"/>
        <end position="112"/>
    </location>
</feature>
<gene>
    <name evidence="2" type="ORF">U9M48_026039</name>
</gene>
<organism evidence="2 3">
    <name type="scientific">Paspalum notatum var. saurae</name>
    <dbReference type="NCBI Taxonomy" id="547442"/>
    <lineage>
        <taxon>Eukaryota</taxon>
        <taxon>Viridiplantae</taxon>
        <taxon>Streptophyta</taxon>
        <taxon>Embryophyta</taxon>
        <taxon>Tracheophyta</taxon>
        <taxon>Spermatophyta</taxon>
        <taxon>Magnoliopsida</taxon>
        <taxon>Liliopsida</taxon>
        <taxon>Poales</taxon>
        <taxon>Poaceae</taxon>
        <taxon>PACMAD clade</taxon>
        <taxon>Panicoideae</taxon>
        <taxon>Andropogonodae</taxon>
        <taxon>Paspaleae</taxon>
        <taxon>Paspalinae</taxon>
        <taxon>Paspalum</taxon>
    </lineage>
</organism>
<keyword evidence="3" id="KW-1185">Reference proteome</keyword>
<evidence type="ECO:0000313" key="3">
    <source>
        <dbReference type="Proteomes" id="UP001341281"/>
    </source>
</evidence>
<accession>A0AAQ3TRS9</accession>
<sequence length="175" mass="18567">MDPVRAARRIVLPGTTAATRPTVTAAPSGLRPRPSALPALPGAGPLKGENSAPRNPTSRSLPAPPRAVFRPPPLEPAELGTEPRRRLPASPSPTNHTTATAAPRRPSPASSHHVNEEQTQEQPLVEEPEDPEPYPQQEDLQQAADSAPDDTNPSEEGMEFLFCACVGGGACYHQE</sequence>
<evidence type="ECO:0000313" key="2">
    <source>
        <dbReference type="EMBL" id="WVZ78303.1"/>
    </source>
</evidence>
<dbReference type="AlphaFoldDB" id="A0AAQ3TRS9"/>
<reference evidence="2 3" key="1">
    <citation type="submission" date="2024-02" db="EMBL/GenBank/DDBJ databases">
        <title>High-quality chromosome-scale genome assembly of Pensacola bahiagrass (Paspalum notatum Flugge var. saurae).</title>
        <authorList>
            <person name="Vega J.M."/>
            <person name="Podio M."/>
            <person name="Orjuela J."/>
            <person name="Siena L.A."/>
            <person name="Pessino S.C."/>
            <person name="Combes M.C."/>
            <person name="Mariac C."/>
            <person name="Albertini E."/>
            <person name="Pupilli F."/>
            <person name="Ortiz J.P.A."/>
            <person name="Leblanc O."/>
        </authorList>
    </citation>
    <scope>NUCLEOTIDE SEQUENCE [LARGE SCALE GENOMIC DNA]</scope>
    <source>
        <strain evidence="2">R1</strain>
        <tissue evidence="2">Leaf</tissue>
    </source>
</reference>
<evidence type="ECO:0000256" key="1">
    <source>
        <dbReference type="SAM" id="MobiDB-lite"/>
    </source>
</evidence>